<evidence type="ECO:0000313" key="2">
    <source>
        <dbReference type="Proteomes" id="UP001314170"/>
    </source>
</evidence>
<gene>
    <name evidence="1" type="ORF">DCAF_LOCUS6238</name>
</gene>
<comment type="caution">
    <text evidence="1">The sequence shown here is derived from an EMBL/GenBank/DDBJ whole genome shotgun (WGS) entry which is preliminary data.</text>
</comment>
<name>A0AAV1R3M0_9ROSI</name>
<accession>A0AAV1R3M0</accession>
<protein>
    <submittedName>
        <fullName evidence="1">Uncharacterized protein</fullName>
    </submittedName>
</protein>
<proteinExistence type="predicted"/>
<dbReference type="Proteomes" id="UP001314170">
    <property type="component" value="Unassembled WGS sequence"/>
</dbReference>
<dbReference type="EMBL" id="CAWUPB010000893">
    <property type="protein sequence ID" value="CAK7328513.1"/>
    <property type="molecule type" value="Genomic_DNA"/>
</dbReference>
<reference evidence="1 2" key="1">
    <citation type="submission" date="2024-01" db="EMBL/GenBank/DDBJ databases">
        <authorList>
            <person name="Waweru B."/>
        </authorList>
    </citation>
    <scope>NUCLEOTIDE SEQUENCE [LARGE SCALE GENOMIC DNA]</scope>
</reference>
<sequence length="99" mass="10949">MEGKAVNVIKFNVRGLNLLNGQLTIEASFKTASKSRVDISYDSSTIIPDQVKLILLNDKRHAAFANISKLRSAIVVLQLQPIVFLQNILFIAATQINPE</sequence>
<dbReference type="AlphaFoldDB" id="A0AAV1R3M0"/>
<keyword evidence="2" id="KW-1185">Reference proteome</keyword>
<evidence type="ECO:0000313" key="1">
    <source>
        <dbReference type="EMBL" id="CAK7328513.1"/>
    </source>
</evidence>
<organism evidence="1 2">
    <name type="scientific">Dovyalis caffra</name>
    <dbReference type="NCBI Taxonomy" id="77055"/>
    <lineage>
        <taxon>Eukaryota</taxon>
        <taxon>Viridiplantae</taxon>
        <taxon>Streptophyta</taxon>
        <taxon>Embryophyta</taxon>
        <taxon>Tracheophyta</taxon>
        <taxon>Spermatophyta</taxon>
        <taxon>Magnoliopsida</taxon>
        <taxon>eudicotyledons</taxon>
        <taxon>Gunneridae</taxon>
        <taxon>Pentapetalae</taxon>
        <taxon>rosids</taxon>
        <taxon>fabids</taxon>
        <taxon>Malpighiales</taxon>
        <taxon>Salicaceae</taxon>
        <taxon>Flacourtieae</taxon>
        <taxon>Dovyalis</taxon>
    </lineage>
</organism>